<reference evidence="2" key="1">
    <citation type="journal article" date="2019" name="Sci. Rep.">
        <title>Draft genome of Tanacetum cinerariifolium, the natural source of mosquito coil.</title>
        <authorList>
            <person name="Yamashiro T."/>
            <person name="Shiraishi A."/>
            <person name="Satake H."/>
            <person name="Nakayama K."/>
        </authorList>
    </citation>
    <scope>NUCLEOTIDE SEQUENCE</scope>
</reference>
<dbReference type="AlphaFoldDB" id="A0A699QMY6"/>
<feature type="region of interest" description="Disordered" evidence="1">
    <location>
        <begin position="68"/>
        <end position="97"/>
    </location>
</feature>
<proteinExistence type="predicted"/>
<feature type="region of interest" description="Disordered" evidence="1">
    <location>
        <begin position="1"/>
        <end position="35"/>
    </location>
</feature>
<sequence length="97" mass="10547">NRTVHTPNSTGQIPPKKSRVKGSQGKKNKKTASRRVVKKKVTISIDDNIIPDPDVDLELCKSISVAEAEAEEEEATNQVCNTSKLGRSEILSESVTS</sequence>
<evidence type="ECO:0000256" key="1">
    <source>
        <dbReference type="SAM" id="MobiDB-lite"/>
    </source>
</evidence>
<name>A0A699QMY6_TANCI</name>
<accession>A0A699QMY6</accession>
<feature type="compositionally biased region" description="Polar residues" evidence="1">
    <location>
        <begin position="1"/>
        <end position="12"/>
    </location>
</feature>
<feature type="compositionally biased region" description="Basic residues" evidence="1">
    <location>
        <begin position="16"/>
        <end position="35"/>
    </location>
</feature>
<feature type="compositionally biased region" description="Polar residues" evidence="1">
    <location>
        <begin position="76"/>
        <end position="97"/>
    </location>
</feature>
<gene>
    <name evidence="2" type="ORF">Tci_842771</name>
</gene>
<dbReference type="EMBL" id="BKCJ011030608">
    <property type="protein sequence ID" value="GFC70801.1"/>
    <property type="molecule type" value="Genomic_DNA"/>
</dbReference>
<organism evidence="2">
    <name type="scientific">Tanacetum cinerariifolium</name>
    <name type="common">Dalmatian daisy</name>
    <name type="synonym">Chrysanthemum cinerariifolium</name>
    <dbReference type="NCBI Taxonomy" id="118510"/>
    <lineage>
        <taxon>Eukaryota</taxon>
        <taxon>Viridiplantae</taxon>
        <taxon>Streptophyta</taxon>
        <taxon>Embryophyta</taxon>
        <taxon>Tracheophyta</taxon>
        <taxon>Spermatophyta</taxon>
        <taxon>Magnoliopsida</taxon>
        <taxon>eudicotyledons</taxon>
        <taxon>Gunneridae</taxon>
        <taxon>Pentapetalae</taxon>
        <taxon>asterids</taxon>
        <taxon>campanulids</taxon>
        <taxon>Asterales</taxon>
        <taxon>Asteraceae</taxon>
        <taxon>Asteroideae</taxon>
        <taxon>Anthemideae</taxon>
        <taxon>Anthemidinae</taxon>
        <taxon>Tanacetum</taxon>
    </lineage>
</organism>
<feature type="non-terminal residue" evidence="2">
    <location>
        <position position="1"/>
    </location>
</feature>
<protein>
    <submittedName>
        <fullName evidence="2">Uncharacterized protein</fullName>
    </submittedName>
</protein>
<evidence type="ECO:0000313" key="2">
    <source>
        <dbReference type="EMBL" id="GFC70801.1"/>
    </source>
</evidence>
<comment type="caution">
    <text evidence="2">The sequence shown here is derived from an EMBL/GenBank/DDBJ whole genome shotgun (WGS) entry which is preliminary data.</text>
</comment>